<keyword evidence="1" id="KW-0472">Membrane</keyword>
<dbReference type="AlphaFoldDB" id="A0A2N6CU90"/>
<proteinExistence type="predicted"/>
<dbReference type="PANTHER" id="PTHR34351:SF1">
    <property type="entry name" value="SLR1927 PROTEIN"/>
    <property type="match status" value="1"/>
</dbReference>
<dbReference type="Pfam" id="PF01882">
    <property type="entry name" value="DUF58"/>
    <property type="match status" value="1"/>
</dbReference>
<gene>
    <name evidence="3" type="ORF">C0630_14955</name>
</gene>
<dbReference type="Proteomes" id="UP000235015">
    <property type="component" value="Unassembled WGS sequence"/>
</dbReference>
<keyword evidence="1" id="KW-1133">Transmembrane helix</keyword>
<evidence type="ECO:0000313" key="4">
    <source>
        <dbReference type="Proteomes" id="UP000235015"/>
    </source>
</evidence>
<evidence type="ECO:0000313" key="3">
    <source>
        <dbReference type="EMBL" id="PLX60729.1"/>
    </source>
</evidence>
<evidence type="ECO:0000256" key="1">
    <source>
        <dbReference type="SAM" id="Phobius"/>
    </source>
</evidence>
<evidence type="ECO:0000259" key="2">
    <source>
        <dbReference type="Pfam" id="PF01882"/>
    </source>
</evidence>
<feature type="domain" description="DUF58" evidence="2">
    <location>
        <begin position="215"/>
        <end position="265"/>
    </location>
</feature>
<feature type="transmembrane region" description="Helical" evidence="1">
    <location>
        <begin position="59"/>
        <end position="77"/>
    </location>
</feature>
<dbReference type="EMBL" id="PKUN01000023">
    <property type="protein sequence ID" value="PLX60729.1"/>
    <property type="molecule type" value="Genomic_DNA"/>
</dbReference>
<dbReference type="RefSeq" id="WP_273440359.1">
    <property type="nucleotide sequence ID" value="NZ_PKUN01000023.1"/>
</dbReference>
<protein>
    <submittedName>
        <fullName evidence="3">DUF58 domain-containing protein</fullName>
    </submittedName>
</protein>
<reference evidence="3 4" key="1">
    <citation type="submission" date="2017-11" db="EMBL/GenBank/DDBJ databases">
        <title>Genome-resolved metagenomics identifies genetic mobility, metabolic interactions, and unexpected diversity in perchlorate-reducing communities.</title>
        <authorList>
            <person name="Barnum T.P."/>
            <person name="Figueroa I.A."/>
            <person name="Carlstrom C.I."/>
            <person name="Lucas L.N."/>
            <person name="Engelbrektson A.L."/>
            <person name="Coates J.D."/>
        </authorList>
    </citation>
    <scope>NUCLEOTIDE SEQUENCE [LARGE SCALE GENOMIC DNA]</scope>
    <source>
        <strain evidence="3">BM301</strain>
    </source>
</reference>
<keyword evidence="1" id="KW-0812">Transmembrane</keyword>
<accession>A0A2N6CU90</accession>
<organism evidence="3 4">
    <name type="scientific">Sedimenticola selenatireducens</name>
    <dbReference type="NCBI Taxonomy" id="191960"/>
    <lineage>
        <taxon>Bacteria</taxon>
        <taxon>Pseudomonadati</taxon>
        <taxon>Pseudomonadota</taxon>
        <taxon>Gammaproteobacteria</taxon>
        <taxon>Chromatiales</taxon>
        <taxon>Sedimenticolaceae</taxon>
        <taxon>Sedimenticola</taxon>
    </lineage>
</organism>
<comment type="caution">
    <text evidence="3">The sequence shown here is derived from an EMBL/GenBank/DDBJ whole genome shotgun (WGS) entry which is preliminary data.</text>
</comment>
<sequence length="315" mass="34821">MRLKIPERFIRRCRSDGRGGATVGAQQIYIIPTRQGLGFALLLLLMWIGSINYANNLGFLLTFLLAGLGLVAMLHTWRNLLGLTLRPGHSAPVFKGQQACFEIQISNSRDIERPGVLLNFAAGDPVAGDLAPHSEQTFSLTTRAERRGRLPMPRCTLSTRYPLGLLYAWSYLELAGEVLVYPAPGPHIAITSQPSYQPSPHGDKGVGSDDFIGLRSYRPGDSPRQIDWKAQAREQGLHTKQFGGDRADLLWIDWDHYPGMETESRLSALCRAVLEATEQHQAFGLRLPNLELKPARGDAQRRAALAALALFGEQT</sequence>
<dbReference type="STRING" id="1111735.GCA_000428045_02022"/>
<name>A0A2N6CU90_9GAMM</name>
<dbReference type="PANTHER" id="PTHR34351">
    <property type="entry name" value="SLR1927 PROTEIN-RELATED"/>
    <property type="match status" value="1"/>
</dbReference>
<dbReference type="InterPro" id="IPR002881">
    <property type="entry name" value="DUF58"/>
</dbReference>